<gene>
    <name evidence="7" type="ORF">SAMN05421793_10157</name>
</gene>
<feature type="transmembrane region" description="Helical" evidence="6">
    <location>
        <begin position="46"/>
        <end position="64"/>
    </location>
</feature>
<feature type="transmembrane region" description="Helical" evidence="6">
    <location>
        <begin position="265"/>
        <end position="288"/>
    </location>
</feature>
<evidence type="ECO:0000313" key="8">
    <source>
        <dbReference type="Proteomes" id="UP000198555"/>
    </source>
</evidence>
<dbReference type="GO" id="GO:0005315">
    <property type="term" value="F:phosphate transmembrane transporter activity"/>
    <property type="evidence" value="ECO:0007669"/>
    <property type="project" value="InterPro"/>
</dbReference>
<evidence type="ECO:0000313" key="7">
    <source>
        <dbReference type="EMBL" id="SEH36398.1"/>
    </source>
</evidence>
<evidence type="ECO:0000256" key="4">
    <source>
        <dbReference type="ARBA" id="ARBA00022989"/>
    </source>
</evidence>
<keyword evidence="5 6" id="KW-0472">Membrane</keyword>
<comment type="similarity">
    <text evidence="6">Belongs to the inorganic phosphate transporter (PiT) (TC 2.A.20) family.</text>
</comment>
<feature type="transmembrane region" description="Helical" evidence="6">
    <location>
        <begin position="163"/>
        <end position="190"/>
    </location>
</feature>
<evidence type="ECO:0000256" key="5">
    <source>
        <dbReference type="ARBA" id="ARBA00023136"/>
    </source>
</evidence>
<keyword evidence="2 6" id="KW-0813">Transport</keyword>
<dbReference type="PANTHER" id="PTHR11101">
    <property type="entry name" value="PHOSPHATE TRANSPORTER"/>
    <property type="match status" value="1"/>
</dbReference>
<keyword evidence="8" id="KW-1185">Reference proteome</keyword>
<keyword evidence="6" id="KW-0592">Phosphate transport</keyword>
<dbReference type="Pfam" id="PF01384">
    <property type="entry name" value="PHO4"/>
    <property type="match status" value="1"/>
</dbReference>
<sequence>MDFPILLIIIIALALIFDYINGFHDAANSIATIVSTKVLTPFQAVLWAAVWNFAAFFLAAYVIGEFKIGNTIAKTVDENFINLEVIFAGLIAAITWNLFTWWFGIPSSSSHTLIGGFIGAALMYAFTSDYHNVVISNPDNSFFENVYQAFKQLFSQSVVKYKVVIPIFLFIFLAPFIGMFVSIIITLIIVNICKRTNPHKAERAFKKLQLVSSALFSLGHGTNDAQKVMGIIGAAMIYYHVNVLQDPQYLNIPEAGRFTYFAQHYLWVPFVSFLAIGLGTMSGGWKIIKTMGTRITKVTPLEGVSAETAGALTLFITDHLGIPVSTTHTITGSIIGVGLTKRVSAVRWGVTVSLLWAWVLTIPISAIIAGVTYFLVILIK</sequence>
<dbReference type="InterPro" id="IPR001204">
    <property type="entry name" value="Phos_transporter"/>
</dbReference>
<evidence type="ECO:0000256" key="3">
    <source>
        <dbReference type="ARBA" id="ARBA00022692"/>
    </source>
</evidence>
<feature type="transmembrane region" description="Helical" evidence="6">
    <location>
        <begin position="85"/>
        <end position="103"/>
    </location>
</feature>
<dbReference type="EMBL" id="FNWX01000001">
    <property type="protein sequence ID" value="SEH36398.1"/>
    <property type="molecule type" value="Genomic_DNA"/>
</dbReference>
<dbReference type="AlphaFoldDB" id="A0A1H6HQD2"/>
<evidence type="ECO:0000256" key="1">
    <source>
        <dbReference type="ARBA" id="ARBA00004141"/>
    </source>
</evidence>
<feature type="transmembrane region" description="Helical" evidence="6">
    <location>
        <begin position="355"/>
        <end position="379"/>
    </location>
</feature>
<proteinExistence type="inferred from homology"/>
<protein>
    <recommendedName>
        <fullName evidence="6">Phosphate transporter</fullName>
    </recommendedName>
</protein>
<keyword evidence="4 6" id="KW-1133">Transmembrane helix</keyword>
<evidence type="ECO:0000256" key="6">
    <source>
        <dbReference type="RuleBase" id="RU363058"/>
    </source>
</evidence>
<dbReference type="STRING" id="420404.SAMN05421793_10157"/>
<reference evidence="8" key="1">
    <citation type="submission" date="2016-10" db="EMBL/GenBank/DDBJ databases">
        <authorList>
            <person name="Varghese N."/>
            <person name="Submissions S."/>
        </authorList>
    </citation>
    <scope>NUCLEOTIDE SEQUENCE [LARGE SCALE GENOMIC DNA]</scope>
    <source>
        <strain evidence="8">DSM 19326</strain>
    </source>
</reference>
<comment type="subcellular location">
    <subcellularLocation>
        <location evidence="1 6">Membrane</location>
        <topology evidence="1 6">Multi-pass membrane protein</topology>
    </subcellularLocation>
</comment>
<evidence type="ECO:0000256" key="2">
    <source>
        <dbReference type="ARBA" id="ARBA00022448"/>
    </source>
</evidence>
<organism evidence="7 8">
    <name type="scientific">Epilithonimonas hominis</name>
    <dbReference type="NCBI Taxonomy" id="420404"/>
    <lineage>
        <taxon>Bacteria</taxon>
        <taxon>Pseudomonadati</taxon>
        <taxon>Bacteroidota</taxon>
        <taxon>Flavobacteriia</taxon>
        <taxon>Flavobacteriales</taxon>
        <taxon>Weeksellaceae</taxon>
        <taxon>Chryseobacterium group</taxon>
        <taxon>Epilithonimonas</taxon>
    </lineage>
</organism>
<name>A0A1H6HQD2_9FLAO</name>
<dbReference type="PANTHER" id="PTHR11101:SF80">
    <property type="entry name" value="PHOSPHATE TRANSPORTER"/>
    <property type="match status" value="1"/>
</dbReference>
<keyword evidence="3 6" id="KW-0812">Transmembrane</keyword>
<dbReference type="GO" id="GO:0035435">
    <property type="term" value="P:phosphate ion transmembrane transport"/>
    <property type="evidence" value="ECO:0007669"/>
    <property type="project" value="TreeGrafter"/>
</dbReference>
<dbReference type="GO" id="GO:0016020">
    <property type="term" value="C:membrane"/>
    <property type="evidence" value="ECO:0007669"/>
    <property type="project" value="UniProtKB-SubCell"/>
</dbReference>
<accession>A0A1H6HQD2</accession>
<dbReference type="Proteomes" id="UP000198555">
    <property type="component" value="Unassembled WGS sequence"/>
</dbReference>
<dbReference type="RefSeq" id="WP_089767593.1">
    <property type="nucleotide sequence ID" value="NZ_DAMACK010000009.1"/>
</dbReference>